<gene>
    <name evidence="1" type="ORF">COCCADRAFT_2928</name>
</gene>
<organism evidence="1 2">
    <name type="scientific">Cochliobolus carbonum (strain 26-R-13)</name>
    <name type="common">Maize leaf spot fungus</name>
    <name type="synonym">Bipolaris zeicola</name>
    <dbReference type="NCBI Taxonomy" id="930089"/>
    <lineage>
        <taxon>Eukaryota</taxon>
        <taxon>Fungi</taxon>
        <taxon>Dikarya</taxon>
        <taxon>Ascomycota</taxon>
        <taxon>Pezizomycotina</taxon>
        <taxon>Dothideomycetes</taxon>
        <taxon>Pleosporomycetidae</taxon>
        <taxon>Pleosporales</taxon>
        <taxon>Pleosporineae</taxon>
        <taxon>Pleosporaceae</taxon>
        <taxon>Bipolaris</taxon>
    </lineage>
</organism>
<dbReference type="EMBL" id="KI964568">
    <property type="protein sequence ID" value="EUC35906.1"/>
    <property type="molecule type" value="Genomic_DNA"/>
</dbReference>
<dbReference type="OrthoDB" id="10371305at2759"/>
<name>W6YWL5_COCC2</name>
<accession>W6YWL5</accession>
<protein>
    <submittedName>
        <fullName evidence="1">Uncharacterized protein</fullName>
    </submittedName>
</protein>
<dbReference type="Proteomes" id="UP000053841">
    <property type="component" value="Unassembled WGS sequence"/>
</dbReference>
<sequence length="161" mass="18871">MATRYRIYSIGFAHGISQEEQEGIYQDLCNRNDPTSLIEGFTFGREDPWNFPPEAIGTEAYVKKGWHESDRYPHFTVELRYTFLYGEYKRVATAHVYKDWSETIEFAGAAWSSRWYKKYRDQRYIFWDVNEIATTSEYLGTAWRTASSICPSSTSSLFTNS</sequence>
<dbReference type="RefSeq" id="XP_007709750.1">
    <property type="nucleotide sequence ID" value="XM_007711560.1"/>
</dbReference>
<dbReference type="HOGENOM" id="CLU_142351_0_0_1"/>
<evidence type="ECO:0000313" key="2">
    <source>
        <dbReference type="Proteomes" id="UP000053841"/>
    </source>
</evidence>
<evidence type="ECO:0000313" key="1">
    <source>
        <dbReference type="EMBL" id="EUC35906.1"/>
    </source>
</evidence>
<dbReference type="KEGG" id="bze:COCCADRAFT_2928"/>
<dbReference type="AlphaFoldDB" id="W6YWL5"/>
<dbReference type="GeneID" id="19146541"/>
<keyword evidence="2" id="KW-1185">Reference proteome</keyword>
<proteinExistence type="predicted"/>
<reference evidence="1 2" key="1">
    <citation type="journal article" date="2013" name="PLoS Genet.">
        <title>Comparative genome structure, secondary metabolite, and effector coding capacity across Cochliobolus pathogens.</title>
        <authorList>
            <person name="Condon B.J."/>
            <person name="Leng Y."/>
            <person name="Wu D."/>
            <person name="Bushley K.E."/>
            <person name="Ohm R.A."/>
            <person name="Otillar R."/>
            <person name="Martin J."/>
            <person name="Schackwitz W."/>
            <person name="Grimwood J."/>
            <person name="MohdZainudin N."/>
            <person name="Xue C."/>
            <person name="Wang R."/>
            <person name="Manning V.A."/>
            <person name="Dhillon B."/>
            <person name="Tu Z.J."/>
            <person name="Steffenson B.J."/>
            <person name="Salamov A."/>
            <person name="Sun H."/>
            <person name="Lowry S."/>
            <person name="LaButti K."/>
            <person name="Han J."/>
            <person name="Copeland A."/>
            <person name="Lindquist E."/>
            <person name="Barry K."/>
            <person name="Schmutz J."/>
            <person name="Baker S.E."/>
            <person name="Ciuffetti L.M."/>
            <person name="Grigoriev I.V."/>
            <person name="Zhong S."/>
            <person name="Turgeon B.G."/>
        </authorList>
    </citation>
    <scope>NUCLEOTIDE SEQUENCE [LARGE SCALE GENOMIC DNA]</scope>
    <source>
        <strain evidence="1 2">26-R-13</strain>
    </source>
</reference>